<accession>A0ABT4VL71</accession>
<keyword evidence="3" id="KW-0560">Oxidoreductase</keyword>
<keyword evidence="2" id="KW-0285">Flavoprotein</keyword>
<dbReference type="PANTHER" id="PTHR48105">
    <property type="entry name" value="THIOREDOXIN REDUCTASE 1-RELATED-RELATED"/>
    <property type="match status" value="1"/>
</dbReference>
<keyword evidence="6" id="KW-1185">Reference proteome</keyword>
<gene>
    <name evidence="5" type="ORF">OOZ53_08720</name>
</gene>
<dbReference type="Pfam" id="PF07992">
    <property type="entry name" value="Pyr_redox_2"/>
    <property type="match status" value="2"/>
</dbReference>
<dbReference type="InterPro" id="IPR036188">
    <property type="entry name" value="FAD/NAD-bd_sf"/>
</dbReference>
<reference evidence="5" key="1">
    <citation type="submission" date="2022-11" db="EMBL/GenBank/DDBJ databases">
        <title>Hoeflea poritis sp. nov., isolated from scleractinian coral Porites lutea.</title>
        <authorList>
            <person name="Zhang G."/>
            <person name="Wei Q."/>
            <person name="Cai L."/>
        </authorList>
    </citation>
    <scope>NUCLEOTIDE SEQUENCE</scope>
    <source>
        <strain evidence="5">E7-10</strain>
    </source>
</reference>
<feature type="domain" description="FAD/NAD(P)-binding" evidence="4">
    <location>
        <begin position="4"/>
        <end position="140"/>
    </location>
</feature>
<feature type="domain" description="FAD/NAD(P)-binding" evidence="4">
    <location>
        <begin position="185"/>
        <end position="284"/>
    </location>
</feature>
<evidence type="ECO:0000256" key="2">
    <source>
        <dbReference type="ARBA" id="ARBA00022630"/>
    </source>
</evidence>
<dbReference type="SUPFAM" id="SSF51905">
    <property type="entry name" value="FAD/NAD(P)-binding domain"/>
    <property type="match status" value="1"/>
</dbReference>
<sequence>MTEYEVAIIGGGPAGLAAALTLSRSMMRTIVFDSPIPARNAASPHVGAFPSMDLAKPEDVRESIAANIRPYGYADLKSAEIAKVVEEDEGFVLSTQGGSSYRARRLLMTTGMVDLYPNIEGLKNFWGASVINCPFCQGYEVRNQSWGIYVHRPEILAAAEIYRNWTDDLVMFIEPGIDVPPERAEAIEALGIRLIPGRIETLEGDGEKLTHVVLRSGRRVPRDILLVWPHQTQGELVKSLDLPISDDGYVKIDECYRTGRRGIFAAGDLTYGGHQNTNTAIHMGNMAAAWLVFDLCQARAREEIYPEDRIVAAQ</sequence>
<dbReference type="EMBL" id="JAPJZH010000004">
    <property type="protein sequence ID" value="MDA4845429.1"/>
    <property type="molecule type" value="Genomic_DNA"/>
</dbReference>
<dbReference type="InterPro" id="IPR050097">
    <property type="entry name" value="Ferredoxin-NADP_redctase_2"/>
</dbReference>
<dbReference type="Gene3D" id="3.50.50.60">
    <property type="entry name" value="FAD/NAD(P)-binding domain"/>
    <property type="match status" value="2"/>
</dbReference>
<comment type="caution">
    <text evidence="5">The sequence shown here is derived from an EMBL/GenBank/DDBJ whole genome shotgun (WGS) entry which is preliminary data.</text>
</comment>
<evidence type="ECO:0000313" key="5">
    <source>
        <dbReference type="EMBL" id="MDA4845429.1"/>
    </source>
</evidence>
<organism evidence="5 6">
    <name type="scientific">Hoeflea poritis</name>
    <dbReference type="NCBI Taxonomy" id="2993659"/>
    <lineage>
        <taxon>Bacteria</taxon>
        <taxon>Pseudomonadati</taxon>
        <taxon>Pseudomonadota</taxon>
        <taxon>Alphaproteobacteria</taxon>
        <taxon>Hyphomicrobiales</taxon>
        <taxon>Rhizobiaceae</taxon>
        <taxon>Hoeflea</taxon>
    </lineage>
</organism>
<name>A0ABT4VL71_9HYPH</name>
<evidence type="ECO:0000256" key="1">
    <source>
        <dbReference type="ARBA" id="ARBA00018719"/>
    </source>
</evidence>
<dbReference type="InterPro" id="IPR023753">
    <property type="entry name" value="FAD/NAD-binding_dom"/>
</dbReference>
<dbReference type="PRINTS" id="PR00469">
    <property type="entry name" value="PNDRDTASEII"/>
</dbReference>
<dbReference type="RefSeq" id="WP_271089052.1">
    <property type="nucleotide sequence ID" value="NZ_JAPJZH010000004.1"/>
</dbReference>
<dbReference type="PRINTS" id="PR00368">
    <property type="entry name" value="FADPNR"/>
</dbReference>
<evidence type="ECO:0000256" key="3">
    <source>
        <dbReference type="ARBA" id="ARBA00023002"/>
    </source>
</evidence>
<evidence type="ECO:0000259" key="4">
    <source>
        <dbReference type="Pfam" id="PF07992"/>
    </source>
</evidence>
<dbReference type="Proteomes" id="UP001148313">
    <property type="component" value="Unassembled WGS sequence"/>
</dbReference>
<protein>
    <recommendedName>
        <fullName evidence="1">Thioredoxin reductase</fullName>
    </recommendedName>
</protein>
<evidence type="ECO:0000313" key="6">
    <source>
        <dbReference type="Proteomes" id="UP001148313"/>
    </source>
</evidence>
<proteinExistence type="predicted"/>